<keyword evidence="2" id="KW-1185">Reference proteome</keyword>
<protein>
    <submittedName>
        <fullName evidence="1">Uncharacterized protein</fullName>
    </submittedName>
</protein>
<dbReference type="AlphaFoldDB" id="A0A834XB22"/>
<accession>A0A834XB22</accession>
<gene>
    <name evidence="1" type="ORF">G2W53_003445</name>
</gene>
<evidence type="ECO:0000313" key="2">
    <source>
        <dbReference type="Proteomes" id="UP000634136"/>
    </source>
</evidence>
<dbReference type="Proteomes" id="UP000634136">
    <property type="component" value="Unassembled WGS sequence"/>
</dbReference>
<organism evidence="1 2">
    <name type="scientific">Senna tora</name>
    <dbReference type="NCBI Taxonomy" id="362788"/>
    <lineage>
        <taxon>Eukaryota</taxon>
        <taxon>Viridiplantae</taxon>
        <taxon>Streptophyta</taxon>
        <taxon>Embryophyta</taxon>
        <taxon>Tracheophyta</taxon>
        <taxon>Spermatophyta</taxon>
        <taxon>Magnoliopsida</taxon>
        <taxon>eudicotyledons</taxon>
        <taxon>Gunneridae</taxon>
        <taxon>Pentapetalae</taxon>
        <taxon>rosids</taxon>
        <taxon>fabids</taxon>
        <taxon>Fabales</taxon>
        <taxon>Fabaceae</taxon>
        <taxon>Caesalpinioideae</taxon>
        <taxon>Cassia clade</taxon>
        <taxon>Senna</taxon>
    </lineage>
</organism>
<evidence type="ECO:0000313" key="1">
    <source>
        <dbReference type="EMBL" id="KAF7841147.1"/>
    </source>
</evidence>
<proteinExistence type="predicted"/>
<comment type="caution">
    <text evidence="1">The sequence shown here is derived from an EMBL/GenBank/DDBJ whole genome shotgun (WGS) entry which is preliminary data.</text>
</comment>
<sequence length="70" mass="8224">MTAITNFSVKSKEFLEGLRDIGKREEVADEEVEEEYKWESSLRKKIEKYVRAMEVTIIAPISTPHPQHKF</sequence>
<reference evidence="1" key="1">
    <citation type="submission" date="2020-09" db="EMBL/GenBank/DDBJ databases">
        <title>Genome-Enabled Discovery of Anthraquinone Biosynthesis in Senna tora.</title>
        <authorList>
            <person name="Kang S.-H."/>
            <person name="Pandey R.P."/>
            <person name="Lee C.-M."/>
            <person name="Sim J.-S."/>
            <person name="Jeong J.-T."/>
            <person name="Choi B.-S."/>
            <person name="Jung M."/>
            <person name="Ginzburg D."/>
            <person name="Zhao K."/>
            <person name="Won S.Y."/>
            <person name="Oh T.-J."/>
            <person name="Yu Y."/>
            <person name="Kim N.-H."/>
            <person name="Lee O.R."/>
            <person name="Lee T.-H."/>
            <person name="Bashyal P."/>
            <person name="Kim T.-S."/>
            <person name="Lee W.-H."/>
            <person name="Kawkins C."/>
            <person name="Kim C.-K."/>
            <person name="Kim J.S."/>
            <person name="Ahn B.O."/>
            <person name="Rhee S.Y."/>
            <person name="Sohng J.K."/>
        </authorList>
    </citation>
    <scope>NUCLEOTIDE SEQUENCE</scope>
    <source>
        <tissue evidence="1">Leaf</tissue>
    </source>
</reference>
<dbReference type="EMBL" id="JAAIUW010000002">
    <property type="protein sequence ID" value="KAF7841147.1"/>
    <property type="molecule type" value="Genomic_DNA"/>
</dbReference>
<name>A0A834XB22_9FABA</name>